<evidence type="ECO:0000313" key="11">
    <source>
        <dbReference type="EMBL" id="TDD63245.1"/>
    </source>
</evidence>
<feature type="transmembrane region" description="Helical" evidence="9">
    <location>
        <begin position="118"/>
        <end position="139"/>
    </location>
</feature>
<dbReference type="SMART" id="SM00382">
    <property type="entry name" value="AAA"/>
    <property type="match status" value="1"/>
</dbReference>
<accession>A0A4R4ZWE5</accession>
<feature type="transmembrane region" description="Helical" evidence="9">
    <location>
        <begin position="63"/>
        <end position="86"/>
    </location>
</feature>
<evidence type="ECO:0000256" key="8">
    <source>
        <dbReference type="ARBA" id="ARBA00023136"/>
    </source>
</evidence>
<dbReference type="AlphaFoldDB" id="A0A4R4ZWE5"/>
<dbReference type="InterPro" id="IPR043428">
    <property type="entry name" value="LivM-like"/>
</dbReference>
<dbReference type="SUPFAM" id="SSF52540">
    <property type="entry name" value="P-loop containing nucleoside triphosphate hydrolases"/>
    <property type="match status" value="1"/>
</dbReference>
<evidence type="ECO:0000256" key="7">
    <source>
        <dbReference type="ARBA" id="ARBA00022989"/>
    </source>
</evidence>
<proteinExistence type="predicted"/>
<keyword evidence="12" id="KW-1185">Reference proteome</keyword>
<evidence type="ECO:0000256" key="2">
    <source>
        <dbReference type="ARBA" id="ARBA00022448"/>
    </source>
</evidence>
<dbReference type="Pfam" id="PF12399">
    <property type="entry name" value="BCA_ABC_TP_C"/>
    <property type="match status" value="1"/>
</dbReference>
<dbReference type="RefSeq" id="WP_132164307.1">
    <property type="nucleotide sequence ID" value="NZ_SMKX01000002.1"/>
</dbReference>
<gene>
    <name evidence="11" type="ORF">E1263_01045</name>
</gene>
<feature type="transmembrane region" description="Helical" evidence="9">
    <location>
        <begin position="214"/>
        <end position="233"/>
    </location>
</feature>
<name>A0A4R4ZWE5_9ACTN</name>
<dbReference type="GO" id="GO:0016887">
    <property type="term" value="F:ATP hydrolysis activity"/>
    <property type="evidence" value="ECO:0007669"/>
    <property type="project" value="InterPro"/>
</dbReference>
<dbReference type="GO" id="GO:0005886">
    <property type="term" value="C:plasma membrane"/>
    <property type="evidence" value="ECO:0007669"/>
    <property type="project" value="UniProtKB-SubCell"/>
</dbReference>
<keyword evidence="7 9" id="KW-1133">Transmembrane helix</keyword>
<dbReference type="GO" id="GO:0005524">
    <property type="term" value="F:ATP binding"/>
    <property type="evidence" value="ECO:0007669"/>
    <property type="project" value="UniProtKB-KW"/>
</dbReference>
<dbReference type="InterPro" id="IPR003439">
    <property type="entry name" value="ABC_transporter-like_ATP-bd"/>
</dbReference>
<reference evidence="11 12" key="1">
    <citation type="submission" date="2019-03" db="EMBL/GenBank/DDBJ databases">
        <title>Draft genome sequences of novel Actinobacteria.</title>
        <authorList>
            <person name="Sahin N."/>
            <person name="Ay H."/>
            <person name="Saygin H."/>
        </authorList>
    </citation>
    <scope>NUCLEOTIDE SEQUENCE [LARGE SCALE GENOMIC DNA]</scope>
    <source>
        <strain evidence="11 12">JCM 13523</strain>
    </source>
</reference>
<sequence length="604" mass="63334">MSAETSAPRRRVPKRWLIGLGVLAAVAIPFLTPSSYIHNVLILTFLLGVLGSGWNVMSGLTGYVSLGHSAFIGVGAYTAGILASQWAVSPFLVAPLGGIAAALVALALSWVTRRTRGVAFVIVSYAMLELLGLIVRNWSSLTGGSQGLLMPLPDWDVRFHNWPFYYALLALLLLSVAMTSAIRRSKFGLGLVAIRDDEDKAAGIGVPAPIYKSLAFMASAVLVGVAGAIYGYYVSFLTVSTMFDIVLSLQVVLAVLLGGRATVWGPVLGAFIIVPLAEVTNTSIGGVDAGAFRLIMFGGLLLLVTLALPRGIIASVARLLDRRTAQAGARLASTALPVAPMSSRTLAPGTDLLRVDGVTVQFGGVKALDNASIVVPAGSITALIGPNGSGKTTLFNVIDGTYEPAAGDVVLNGKSLAKLDRTGRAFAGIGRTYQLPRLFDSLTVLENVAAVNDRFEPRRLVHSAVSGAEAARATGLLEFVGLGEYVDAAATDLSYGQRKLVELAQLLMLDPAVILLDEPAAGINPTLLQRLAELIRSLNATGRTFVIVEHDMQFVLALADQTTVLAHGKVIASGDPATVSTDPAVLEAYLGDDFVLEPTTGPRP</sequence>
<dbReference type="PROSITE" id="PS00211">
    <property type="entry name" value="ABC_TRANSPORTER_1"/>
    <property type="match status" value="1"/>
</dbReference>
<dbReference type="InterPro" id="IPR017871">
    <property type="entry name" value="ABC_transporter-like_CS"/>
</dbReference>
<feature type="transmembrane region" description="Helical" evidence="9">
    <location>
        <begin position="290"/>
        <end position="313"/>
    </location>
</feature>
<dbReference type="OrthoDB" id="9805514at2"/>
<dbReference type="PANTHER" id="PTHR45772">
    <property type="entry name" value="CONSERVED COMPONENT OF ABC TRANSPORTER FOR NATURAL AMINO ACIDS-RELATED"/>
    <property type="match status" value="1"/>
</dbReference>
<comment type="caution">
    <text evidence="11">The sequence shown here is derived from an EMBL/GenBank/DDBJ whole genome shotgun (WGS) entry which is preliminary data.</text>
</comment>
<evidence type="ECO:0000259" key="10">
    <source>
        <dbReference type="PROSITE" id="PS50893"/>
    </source>
</evidence>
<dbReference type="InterPro" id="IPR001851">
    <property type="entry name" value="ABC_transp_permease"/>
</dbReference>
<dbReference type="InterPro" id="IPR003593">
    <property type="entry name" value="AAA+_ATPase"/>
</dbReference>
<dbReference type="Gene3D" id="3.40.50.300">
    <property type="entry name" value="P-loop containing nucleotide triphosphate hydrolases"/>
    <property type="match status" value="1"/>
</dbReference>
<evidence type="ECO:0000313" key="12">
    <source>
        <dbReference type="Proteomes" id="UP000295124"/>
    </source>
</evidence>
<dbReference type="InterPro" id="IPR027417">
    <property type="entry name" value="P-loop_NTPase"/>
</dbReference>
<dbReference type="PANTHER" id="PTHR45772:SF9">
    <property type="entry name" value="CONSERVED COMPONENT OF ABC TRANSPORTER FOR NATURAL AMINO ACIDS"/>
    <property type="match status" value="1"/>
</dbReference>
<dbReference type="EMBL" id="SMKX01000002">
    <property type="protein sequence ID" value="TDD63245.1"/>
    <property type="molecule type" value="Genomic_DNA"/>
</dbReference>
<dbReference type="InterPro" id="IPR032823">
    <property type="entry name" value="BCA_ABC_TP_C"/>
</dbReference>
<keyword evidence="6 11" id="KW-0067">ATP-binding</keyword>
<evidence type="ECO:0000256" key="9">
    <source>
        <dbReference type="SAM" id="Phobius"/>
    </source>
</evidence>
<organism evidence="11 12">
    <name type="scientific">Kribbella antibiotica</name>
    <dbReference type="NCBI Taxonomy" id="190195"/>
    <lineage>
        <taxon>Bacteria</taxon>
        <taxon>Bacillati</taxon>
        <taxon>Actinomycetota</taxon>
        <taxon>Actinomycetes</taxon>
        <taxon>Propionibacteriales</taxon>
        <taxon>Kribbellaceae</taxon>
        <taxon>Kribbella</taxon>
    </lineage>
</organism>
<feature type="transmembrane region" description="Helical" evidence="9">
    <location>
        <begin position="92"/>
        <end position="111"/>
    </location>
</feature>
<feature type="transmembrane region" description="Helical" evidence="9">
    <location>
        <begin position="159"/>
        <end position="182"/>
    </location>
</feature>
<evidence type="ECO:0000256" key="5">
    <source>
        <dbReference type="ARBA" id="ARBA00022741"/>
    </source>
</evidence>
<dbReference type="CDD" id="cd03219">
    <property type="entry name" value="ABC_Mj1267_LivG_branched"/>
    <property type="match status" value="1"/>
</dbReference>
<evidence type="ECO:0000256" key="6">
    <source>
        <dbReference type="ARBA" id="ARBA00022840"/>
    </source>
</evidence>
<dbReference type="InterPro" id="IPR051120">
    <property type="entry name" value="ABC_AA/LPS_Transport"/>
</dbReference>
<feature type="transmembrane region" description="Helical" evidence="9">
    <location>
        <begin position="12"/>
        <end position="30"/>
    </location>
</feature>
<dbReference type="Pfam" id="PF00005">
    <property type="entry name" value="ABC_tran"/>
    <property type="match status" value="1"/>
</dbReference>
<dbReference type="CDD" id="cd06581">
    <property type="entry name" value="TM_PBP1_LivM_like"/>
    <property type="match status" value="1"/>
</dbReference>
<evidence type="ECO:0000256" key="3">
    <source>
        <dbReference type="ARBA" id="ARBA00022475"/>
    </source>
</evidence>
<dbReference type="PROSITE" id="PS50893">
    <property type="entry name" value="ABC_TRANSPORTER_2"/>
    <property type="match status" value="1"/>
</dbReference>
<dbReference type="GO" id="GO:0015658">
    <property type="term" value="F:branched-chain amino acid transmembrane transporter activity"/>
    <property type="evidence" value="ECO:0007669"/>
    <property type="project" value="InterPro"/>
</dbReference>
<keyword evidence="4 9" id="KW-0812">Transmembrane</keyword>
<protein>
    <submittedName>
        <fullName evidence="11">Branched-chain amino acid ABC transporter ATP-binding protein/permease</fullName>
    </submittedName>
</protein>
<keyword evidence="8 9" id="KW-0472">Membrane</keyword>
<feature type="transmembrane region" description="Helical" evidence="9">
    <location>
        <begin position="36"/>
        <end position="56"/>
    </location>
</feature>
<comment type="subcellular location">
    <subcellularLocation>
        <location evidence="1">Cell membrane</location>
        <topology evidence="1">Multi-pass membrane protein</topology>
    </subcellularLocation>
</comment>
<keyword evidence="2" id="KW-0813">Transport</keyword>
<dbReference type="Pfam" id="PF02653">
    <property type="entry name" value="BPD_transp_2"/>
    <property type="match status" value="1"/>
</dbReference>
<keyword evidence="3" id="KW-1003">Cell membrane</keyword>
<evidence type="ECO:0000256" key="4">
    <source>
        <dbReference type="ARBA" id="ARBA00022692"/>
    </source>
</evidence>
<feature type="domain" description="ABC transporter" evidence="10">
    <location>
        <begin position="353"/>
        <end position="592"/>
    </location>
</feature>
<keyword evidence="5" id="KW-0547">Nucleotide-binding</keyword>
<dbReference type="Proteomes" id="UP000295124">
    <property type="component" value="Unassembled WGS sequence"/>
</dbReference>
<evidence type="ECO:0000256" key="1">
    <source>
        <dbReference type="ARBA" id="ARBA00004651"/>
    </source>
</evidence>